<evidence type="ECO:0000313" key="1">
    <source>
        <dbReference type="EnsemblPlants" id="LPERR01G23820.1"/>
    </source>
</evidence>
<dbReference type="AlphaFoldDB" id="A0A0D9V4L0"/>
<dbReference type="HOGENOM" id="CLU_2945743_0_0_1"/>
<proteinExistence type="predicted"/>
<name>A0A0D9V4L0_9ORYZ</name>
<reference evidence="1" key="3">
    <citation type="submission" date="2015-04" db="UniProtKB">
        <authorList>
            <consortium name="EnsemblPlants"/>
        </authorList>
    </citation>
    <scope>IDENTIFICATION</scope>
</reference>
<reference evidence="1 2" key="1">
    <citation type="submission" date="2012-08" db="EMBL/GenBank/DDBJ databases">
        <title>Oryza genome evolution.</title>
        <authorList>
            <person name="Wing R.A."/>
        </authorList>
    </citation>
    <scope>NUCLEOTIDE SEQUENCE</scope>
</reference>
<sequence>MGSARLPQLLHGLLRSERWTRRGRPLVHVDHPRAAWYPPIVSSWRLLARNAKEEGMAGDGNEAVLVREAYT</sequence>
<organism evidence="1 2">
    <name type="scientific">Leersia perrieri</name>
    <dbReference type="NCBI Taxonomy" id="77586"/>
    <lineage>
        <taxon>Eukaryota</taxon>
        <taxon>Viridiplantae</taxon>
        <taxon>Streptophyta</taxon>
        <taxon>Embryophyta</taxon>
        <taxon>Tracheophyta</taxon>
        <taxon>Spermatophyta</taxon>
        <taxon>Magnoliopsida</taxon>
        <taxon>Liliopsida</taxon>
        <taxon>Poales</taxon>
        <taxon>Poaceae</taxon>
        <taxon>BOP clade</taxon>
        <taxon>Oryzoideae</taxon>
        <taxon>Oryzeae</taxon>
        <taxon>Oryzinae</taxon>
        <taxon>Leersia</taxon>
    </lineage>
</organism>
<evidence type="ECO:0000313" key="2">
    <source>
        <dbReference type="Proteomes" id="UP000032180"/>
    </source>
</evidence>
<reference evidence="2" key="2">
    <citation type="submission" date="2013-12" db="EMBL/GenBank/DDBJ databases">
        <authorList>
            <person name="Yu Y."/>
            <person name="Lee S."/>
            <person name="de Baynast K."/>
            <person name="Wissotski M."/>
            <person name="Liu L."/>
            <person name="Talag J."/>
            <person name="Goicoechea J."/>
            <person name="Angelova A."/>
            <person name="Jetty R."/>
            <person name="Kudrna D."/>
            <person name="Golser W."/>
            <person name="Rivera L."/>
            <person name="Zhang J."/>
            <person name="Wing R."/>
        </authorList>
    </citation>
    <scope>NUCLEOTIDE SEQUENCE</scope>
</reference>
<protein>
    <submittedName>
        <fullName evidence="1">Uncharacterized protein</fullName>
    </submittedName>
</protein>
<keyword evidence="2" id="KW-1185">Reference proteome</keyword>
<dbReference type="Proteomes" id="UP000032180">
    <property type="component" value="Chromosome 1"/>
</dbReference>
<dbReference type="EnsemblPlants" id="LPERR01G23820.1">
    <property type="protein sequence ID" value="LPERR01G23820.1"/>
    <property type="gene ID" value="LPERR01G23820"/>
</dbReference>
<accession>A0A0D9V4L0</accession>
<dbReference type="Gramene" id="LPERR01G23820.1">
    <property type="protein sequence ID" value="LPERR01G23820.1"/>
    <property type="gene ID" value="LPERR01G23820"/>
</dbReference>